<comment type="function">
    <text evidence="5">Responsible for synthesis of pseudouridine from uracil-55 in the psi GC loop of transfer RNAs.</text>
</comment>
<dbReference type="InterPro" id="IPR015947">
    <property type="entry name" value="PUA-like_sf"/>
</dbReference>
<dbReference type="Gene3D" id="2.30.130.10">
    <property type="entry name" value="PUA domain"/>
    <property type="match status" value="1"/>
</dbReference>
<dbReference type="InterPro" id="IPR036974">
    <property type="entry name" value="PUA_sf"/>
</dbReference>
<dbReference type="InterPro" id="IPR002501">
    <property type="entry name" value="PsdUridine_synth_N"/>
</dbReference>
<dbReference type="HAMAP" id="MF_01080">
    <property type="entry name" value="TruB_bact"/>
    <property type="match status" value="1"/>
</dbReference>
<feature type="domain" description="Pseudouridine synthase II N-terminal" evidence="6">
    <location>
        <begin position="30"/>
        <end position="177"/>
    </location>
</feature>
<dbReference type="NCBIfam" id="TIGR00431">
    <property type="entry name" value="TruB"/>
    <property type="match status" value="1"/>
</dbReference>
<feature type="binding site" evidence="5">
    <location>
        <position position="176"/>
    </location>
    <ligand>
        <name>substrate</name>
    </ligand>
</feature>
<dbReference type="EMBL" id="PDKU01000002">
    <property type="protein sequence ID" value="PPI86559.1"/>
    <property type="molecule type" value="Genomic_DNA"/>
</dbReference>
<evidence type="ECO:0000256" key="5">
    <source>
        <dbReference type="HAMAP-Rule" id="MF_01080"/>
    </source>
</evidence>
<evidence type="ECO:0000256" key="4">
    <source>
        <dbReference type="ARBA" id="ARBA00023235"/>
    </source>
</evidence>
<dbReference type="InterPro" id="IPR020103">
    <property type="entry name" value="PsdUridine_synth_cat_dom_sf"/>
</dbReference>
<dbReference type="InterPro" id="IPR014780">
    <property type="entry name" value="tRNA_psdUridine_synth_TruB"/>
</dbReference>
<evidence type="ECO:0000313" key="10">
    <source>
        <dbReference type="Proteomes" id="UP000296144"/>
    </source>
</evidence>
<feature type="binding site" evidence="5">
    <location>
        <position position="73"/>
    </location>
    <ligand>
        <name>substrate</name>
    </ligand>
</feature>
<comment type="catalytic activity">
    <reaction evidence="1 5">
        <text>uridine(55) in tRNA = pseudouridine(55) in tRNA</text>
        <dbReference type="Rhea" id="RHEA:42532"/>
        <dbReference type="Rhea" id="RHEA-COMP:10101"/>
        <dbReference type="Rhea" id="RHEA-COMP:10102"/>
        <dbReference type="ChEBI" id="CHEBI:65314"/>
        <dbReference type="ChEBI" id="CHEBI:65315"/>
        <dbReference type="EC" id="5.4.99.25"/>
    </reaction>
</comment>
<dbReference type="Pfam" id="PF01509">
    <property type="entry name" value="TruB_N"/>
    <property type="match status" value="1"/>
</dbReference>
<evidence type="ECO:0000259" key="6">
    <source>
        <dbReference type="Pfam" id="PF01509"/>
    </source>
</evidence>
<dbReference type="OrthoDB" id="9802309at2"/>
<protein>
    <recommendedName>
        <fullName evidence="5">tRNA pseudouridine synthase B</fullName>
        <ecNumber evidence="5">5.4.99.25</ecNumber>
    </recommendedName>
    <alternativeName>
        <fullName evidence="5">tRNA pseudouridine(55) synthase</fullName>
        <shortName evidence="5">Psi55 synthase</shortName>
    </alternativeName>
    <alternativeName>
        <fullName evidence="5">tRNA pseudouridylate synthase</fullName>
    </alternativeName>
    <alternativeName>
        <fullName evidence="5">tRNA-uridine isomerase</fullName>
    </alternativeName>
</protein>
<evidence type="ECO:0000259" key="8">
    <source>
        <dbReference type="Pfam" id="PF16198"/>
    </source>
</evidence>
<dbReference type="SUPFAM" id="SSF88697">
    <property type="entry name" value="PUA domain-like"/>
    <property type="match status" value="1"/>
</dbReference>
<name>A0A2P5SW40_9GAMM</name>
<dbReference type="RefSeq" id="WP_136130133.1">
    <property type="nucleotide sequence ID" value="NZ_PDKU01000002.1"/>
</dbReference>
<feature type="domain" description="tRNA pseudouridine synthase II TruB subfamily 1 C-terminal" evidence="7">
    <location>
        <begin position="249"/>
        <end position="306"/>
    </location>
</feature>
<evidence type="ECO:0000256" key="2">
    <source>
        <dbReference type="ARBA" id="ARBA00005642"/>
    </source>
</evidence>
<feature type="binding site" evidence="5">
    <location>
        <position position="197"/>
    </location>
    <ligand>
        <name>substrate</name>
    </ligand>
</feature>
<dbReference type="PANTHER" id="PTHR13767">
    <property type="entry name" value="TRNA-PSEUDOURIDINE SYNTHASE"/>
    <property type="match status" value="1"/>
</dbReference>
<dbReference type="EC" id="5.4.99.25" evidence="5"/>
<organism evidence="9 10">
    <name type="scientific">Candidatus Pantoea edessiphila</name>
    <dbReference type="NCBI Taxonomy" id="2044610"/>
    <lineage>
        <taxon>Bacteria</taxon>
        <taxon>Pseudomonadati</taxon>
        <taxon>Pseudomonadota</taxon>
        <taxon>Gammaproteobacteria</taxon>
        <taxon>Enterobacterales</taxon>
        <taxon>Erwiniaceae</taxon>
        <taxon>Pantoea</taxon>
    </lineage>
</organism>
<comment type="similarity">
    <text evidence="2 5">Belongs to the pseudouridine synthase TruB family. Type 1 subfamily.</text>
</comment>
<dbReference type="InterPro" id="IPR015240">
    <property type="entry name" value="tRNA_sdUridine_synth_fam1_C"/>
</dbReference>
<dbReference type="CDD" id="cd02573">
    <property type="entry name" value="PseudoU_synth_EcTruB"/>
    <property type="match status" value="1"/>
</dbReference>
<reference evidence="9 10" key="1">
    <citation type="journal article" date="2018" name="Genome Biol. Evol.">
        <title>Cladogenesis and Genomic Streamlining in Extracellular Endosymbionts of Tropical Stink Bugs.</title>
        <authorList>
            <person name="Otero-Bravo A."/>
            <person name="Goffredi S."/>
            <person name="Sabree Z.L."/>
        </authorList>
    </citation>
    <scope>NUCLEOTIDE SEQUENCE [LARGE SCALE GENOMIC DNA]</scope>
    <source>
        <strain evidence="9 10">SoEL</strain>
    </source>
</reference>
<dbReference type="PANTHER" id="PTHR13767:SF2">
    <property type="entry name" value="PSEUDOURIDYLATE SYNTHASE TRUB1"/>
    <property type="match status" value="1"/>
</dbReference>
<dbReference type="SUPFAM" id="SSF55120">
    <property type="entry name" value="Pseudouridine synthase"/>
    <property type="match status" value="1"/>
</dbReference>
<dbReference type="Pfam" id="PF16198">
    <property type="entry name" value="TruB_C_2"/>
    <property type="match status" value="1"/>
</dbReference>
<feature type="active site" description="Nucleophile" evidence="5">
    <location>
        <position position="45"/>
    </location>
</feature>
<dbReference type="CDD" id="cd21152">
    <property type="entry name" value="PUA_TruB_bacterial"/>
    <property type="match status" value="1"/>
</dbReference>
<dbReference type="Proteomes" id="UP000296144">
    <property type="component" value="Unassembled WGS sequence"/>
</dbReference>
<keyword evidence="10" id="KW-1185">Reference proteome</keyword>
<evidence type="ECO:0000313" key="9">
    <source>
        <dbReference type="EMBL" id="PPI86559.1"/>
    </source>
</evidence>
<comment type="caution">
    <text evidence="9">The sequence shown here is derived from an EMBL/GenBank/DDBJ whole genome shotgun (WGS) entry which is preliminary data.</text>
</comment>
<dbReference type="AlphaFoldDB" id="A0A2P5SW40"/>
<keyword evidence="4 5" id="KW-0413">Isomerase</keyword>
<dbReference type="GO" id="GO:0003723">
    <property type="term" value="F:RNA binding"/>
    <property type="evidence" value="ECO:0007669"/>
    <property type="project" value="InterPro"/>
</dbReference>
<gene>
    <name evidence="5" type="primary">truB</name>
    <name evidence="9" type="ORF">CRV10_01795</name>
</gene>
<evidence type="ECO:0000259" key="7">
    <source>
        <dbReference type="Pfam" id="PF09157"/>
    </source>
</evidence>
<dbReference type="Gene3D" id="3.30.2350.10">
    <property type="entry name" value="Pseudouridine synthase"/>
    <property type="match status" value="1"/>
</dbReference>
<dbReference type="InterPro" id="IPR032819">
    <property type="entry name" value="TruB_C"/>
</dbReference>
<dbReference type="GO" id="GO:1990481">
    <property type="term" value="P:mRNA pseudouridine synthesis"/>
    <property type="evidence" value="ECO:0007669"/>
    <property type="project" value="TreeGrafter"/>
</dbReference>
<comment type="caution">
    <text evidence="5">Lacks conserved residue(s) required for the propagation of feature annotation.</text>
</comment>
<accession>A0A2P5SW40</accession>
<dbReference type="GO" id="GO:0031119">
    <property type="term" value="P:tRNA pseudouridine synthesis"/>
    <property type="evidence" value="ECO:0007669"/>
    <property type="project" value="UniProtKB-UniRule"/>
</dbReference>
<proteinExistence type="inferred from homology"/>
<sequence>MYFSSFITNGILLLDKPSGITSNNALKEVKHIFGINKAGYTGTLDPLATGMLPICFGEATKFSQYLSNANKRYLVLARLGKKTDTLDKCGNILKESPIDFNIKDLHNVLKSFEGIISQLPPMFSALKYKGIPLYKYARKGIIIKRKERLITIYELNFIKWIDDELELEVNCSKGTYIRTLIDDIGEKLGCSAHVIKLRRLQVANCNLNKMFTFEQLNKLFSVFVKTGMSLKDLVDRLILPIDSQLSHLPTLNLLPCNVNKLKQGKLISVDEVLPKGFLRITEGDFCKFVGIAKIINNGFIAPHRLLNIC</sequence>
<evidence type="ECO:0000256" key="1">
    <source>
        <dbReference type="ARBA" id="ARBA00000385"/>
    </source>
</evidence>
<keyword evidence="3 5" id="KW-0819">tRNA processing</keyword>
<feature type="domain" description="tRNA pseudouridylate synthase B C-terminal" evidence="8">
    <location>
        <begin position="178"/>
        <end position="245"/>
    </location>
</feature>
<dbReference type="Pfam" id="PF09157">
    <property type="entry name" value="TruB-C_2"/>
    <property type="match status" value="1"/>
</dbReference>
<dbReference type="GO" id="GO:0160148">
    <property type="term" value="F:tRNA pseudouridine(55) synthase activity"/>
    <property type="evidence" value="ECO:0007669"/>
    <property type="project" value="UniProtKB-EC"/>
</dbReference>
<evidence type="ECO:0000256" key="3">
    <source>
        <dbReference type="ARBA" id="ARBA00022694"/>
    </source>
</evidence>